<evidence type="ECO:0000313" key="3">
    <source>
        <dbReference type="Proteomes" id="UP000178946"/>
    </source>
</evidence>
<dbReference type="Proteomes" id="UP000178946">
    <property type="component" value="Unassembled WGS sequence"/>
</dbReference>
<dbReference type="PROSITE" id="PS51664">
    <property type="entry name" value="YCAO"/>
    <property type="match status" value="1"/>
</dbReference>
<dbReference type="Gene3D" id="3.30.1330.230">
    <property type="match status" value="1"/>
</dbReference>
<dbReference type="Gene3D" id="3.30.40.250">
    <property type="match status" value="1"/>
</dbReference>
<dbReference type="Pfam" id="PF02624">
    <property type="entry name" value="YcaO"/>
    <property type="match status" value="1"/>
</dbReference>
<sequence length="500" mass="56903">MRDEEQKFAELEASVPIEDLEKYPALMSDSSSAIRNMSARFLKTFGDIIGIDLRARVPSMLLNNSPELLEEFLMLERIKRAGIIEHCSERTIYPDEPKMFSYVAKLTTKREPNTFAGGYSYSSRKDAFRAALGEGVERWCLNVFLPKEFIDAPYKKIKDKAINTMNIAGLSAERRSAGHPRFNLKYDEDSVLRWIKGYSLTREKEVFLPLQLVTFAYNNAQRERNEPMIIFPISNGAAAHSTLDDAVLNGLMEAIERDAFMISWVNRLSPPILDSSSVTDERLQKVFSDLRRYDLDFSLLLSPSDIPVHNVICVIKDKSKTGPAVAVGADSEFDFATAVLAAVKEALAVRRGVRFDIQRYAKEGRELPKDASTLDREGRLLWWSTPDKLNDIAFFADHGRKIKEQDLPRYPEFKTAKEKLNYLVKNLKEKDIEVSYAEILEKDLAEKLNMRAVFVVAPGLQPLHLNESMPYFWGDRMSIVPQLCGYKSADKPNTVPHPFP</sequence>
<gene>
    <name evidence="2" type="ORF">A3A20_00030</name>
</gene>
<dbReference type="EMBL" id="MGIR01000006">
    <property type="protein sequence ID" value="OGM90863.1"/>
    <property type="molecule type" value="Genomic_DNA"/>
</dbReference>
<dbReference type="NCBIfam" id="TIGR03604">
    <property type="entry name" value="TOMM_cyclo_SagD"/>
    <property type="match status" value="1"/>
</dbReference>
<proteinExistence type="predicted"/>
<dbReference type="InterPro" id="IPR027624">
    <property type="entry name" value="TOMM_cyclo_SagD"/>
</dbReference>
<evidence type="ECO:0000259" key="1">
    <source>
        <dbReference type="PROSITE" id="PS51664"/>
    </source>
</evidence>
<feature type="domain" description="YcaO" evidence="1">
    <location>
        <begin position="118"/>
        <end position="500"/>
    </location>
</feature>
<dbReference type="PANTHER" id="PTHR37809">
    <property type="entry name" value="RIBOSOMAL PROTEIN S12 METHYLTHIOTRANSFERASE ACCESSORY FACTOR YCAO"/>
    <property type="match status" value="1"/>
</dbReference>
<reference evidence="2 3" key="1">
    <citation type="journal article" date="2016" name="Nat. Commun.">
        <title>Thousands of microbial genomes shed light on interconnected biogeochemical processes in an aquifer system.</title>
        <authorList>
            <person name="Anantharaman K."/>
            <person name="Brown C.T."/>
            <person name="Hug L.A."/>
            <person name="Sharon I."/>
            <person name="Castelle C.J."/>
            <person name="Probst A.J."/>
            <person name="Thomas B.C."/>
            <person name="Singh A."/>
            <person name="Wilkins M.J."/>
            <person name="Karaoz U."/>
            <person name="Brodie E.L."/>
            <person name="Williams K.H."/>
            <person name="Hubbard S.S."/>
            <person name="Banfield J.F."/>
        </authorList>
    </citation>
    <scope>NUCLEOTIDE SEQUENCE [LARGE SCALE GENOMIC DNA]</scope>
</reference>
<dbReference type="Gene3D" id="3.30.160.660">
    <property type="match status" value="1"/>
</dbReference>
<dbReference type="AlphaFoldDB" id="A0A1F8DQF3"/>
<dbReference type="InterPro" id="IPR003776">
    <property type="entry name" value="YcaO-like_dom"/>
</dbReference>
<evidence type="ECO:0000313" key="2">
    <source>
        <dbReference type="EMBL" id="OGM90863.1"/>
    </source>
</evidence>
<name>A0A1F8DQF3_9BACT</name>
<protein>
    <recommendedName>
        <fullName evidence="1">YcaO domain-containing protein</fullName>
    </recommendedName>
</protein>
<comment type="caution">
    <text evidence="2">The sequence shown here is derived from an EMBL/GenBank/DDBJ whole genome shotgun (WGS) entry which is preliminary data.</text>
</comment>
<dbReference type="STRING" id="1802557.A3A20_00030"/>
<organism evidence="2 3">
    <name type="scientific">Candidatus Wolfebacteria bacterium RIFCSPLOWO2_01_FULL_45_19</name>
    <dbReference type="NCBI Taxonomy" id="1802557"/>
    <lineage>
        <taxon>Bacteria</taxon>
        <taxon>Candidatus Wolfeibacteriota</taxon>
    </lineage>
</organism>
<dbReference type="PANTHER" id="PTHR37809:SF1">
    <property type="entry name" value="RIBOSOMAL PROTEIN S12 METHYLTHIOTRANSFERASE ACCESSORY FACTOR YCAO"/>
    <property type="match status" value="1"/>
</dbReference>
<accession>A0A1F8DQF3</accession>